<dbReference type="InterPro" id="IPR012312">
    <property type="entry name" value="Hemerythrin-like"/>
</dbReference>
<reference evidence="6 7" key="1">
    <citation type="submission" date="2018-04" db="EMBL/GenBank/DDBJ databases">
        <title>Subsurface microbial communities from deep shales in Ohio and West Virginia, USA.</title>
        <authorList>
            <person name="Wrighton K."/>
        </authorList>
    </citation>
    <scope>NUCLEOTIDE SEQUENCE [LARGE SCALE GENOMIC DNA]</scope>
    <source>
        <strain evidence="6 7">WC1</strain>
    </source>
</reference>
<dbReference type="Pfam" id="PF01814">
    <property type="entry name" value="Hemerythrin"/>
    <property type="match status" value="1"/>
</dbReference>
<evidence type="ECO:0000256" key="1">
    <source>
        <dbReference type="ARBA" id="ARBA00004496"/>
    </source>
</evidence>
<dbReference type="Proteomes" id="UP000244089">
    <property type="component" value="Unassembled WGS sequence"/>
</dbReference>
<evidence type="ECO:0000256" key="2">
    <source>
        <dbReference type="ARBA" id="ARBA00022490"/>
    </source>
</evidence>
<dbReference type="GO" id="GO:0046872">
    <property type="term" value="F:metal ion binding"/>
    <property type="evidence" value="ECO:0007669"/>
    <property type="project" value="UniProtKB-KW"/>
</dbReference>
<evidence type="ECO:0000313" key="6">
    <source>
        <dbReference type="EMBL" id="PTV99552.1"/>
    </source>
</evidence>
<evidence type="ECO:0000256" key="3">
    <source>
        <dbReference type="ARBA" id="ARBA00022723"/>
    </source>
</evidence>
<dbReference type="Pfam" id="PF04405">
    <property type="entry name" value="ScdA_N"/>
    <property type="match status" value="1"/>
</dbReference>
<keyword evidence="3" id="KW-0479">Metal-binding</keyword>
<gene>
    <name evidence="6" type="ORF">C8C76_11034</name>
</gene>
<comment type="caution">
    <text evidence="6">The sequence shown here is derived from an EMBL/GenBank/DDBJ whole genome shotgun (WGS) entry which is preliminary data.</text>
</comment>
<sequence length="237" mass="27543">MFKLNDTVGNIVTEFPGAAEILKENKIDFCCGGDRELKLAVKEDLNDDSKAAEILKEINENYSDKNDYYQEIEDPKNLSQSQLIEYIIDKHHGFLQQTLPQLSELTKKILRAHREKHGQVLKKVHRLFNTLRMELEEHLIKEEEEIFPLIIKYSQAENGGENEETLNGILELETEHDTAGEIIKELREVTADYQLPEDACNSFKLCYSLLEDLESDLFQHIHLENNILFARLENNKK</sequence>
<dbReference type="PANTHER" id="PTHR36438:SF1">
    <property type="entry name" value="IRON-SULFUR CLUSTER REPAIR PROTEIN YTFE"/>
    <property type="match status" value="1"/>
</dbReference>
<dbReference type="Gene3D" id="1.20.120.520">
    <property type="entry name" value="nmb1532 protein domain like"/>
    <property type="match status" value="1"/>
</dbReference>
<protein>
    <submittedName>
        <fullName evidence="6">Regulator of cell morphogenesis and NO signaling</fullName>
    </submittedName>
</protein>
<organism evidence="6 7">
    <name type="scientific">Halanaerobium saccharolyticum</name>
    <dbReference type="NCBI Taxonomy" id="43595"/>
    <lineage>
        <taxon>Bacteria</taxon>
        <taxon>Bacillati</taxon>
        <taxon>Bacillota</taxon>
        <taxon>Clostridia</taxon>
        <taxon>Halanaerobiales</taxon>
        <taxon>Halanaerobiaceae</taxon>
        <taxon>Halanaerobium</taxon>
    </lineage>
</organism>
<dbReference type="GO" id="GO:0005737">
    <property type="term" value="C:cytoplasm"/>
    <property type="evidence" value="ECO:0007669"/>
    <property type="project" value="UniProtKB-SubCell"/>
</dbReference>
<dbReference type="NCBIfam" id="TIGR03652">
    <property type="entry name" value="FeS_repair_RIC"/>
    <property type="match status" value="1"/>
</dbReference>
<dbReference type="RefSeq" id="WP_108139550.1">
    <property type="nucleotide sequence ID" value="NZ_JBQPXQ010000022.1"/>
</dbReference>
<keyword evidence="4" id="KW-0408">Iron</keyword>
<dbReference type="OrthoDB" id="9797132at2"/>
<dbReference type="InterPro" id="IPR019903">
    <property type="entry name" value="RIC_family"/>
</dbReference>
<feature type="domain" description="Hemerythrin-like" evidence="5">
    <location>
        <begin position="86"/>
        <end position="232"/>
    </location>
</feature>
<dbReference type="EMBL" id="QAXS01000010">
    <property type="protein sequence ID" value="PTV99552.1"/>
    <property type="molecule type" value="Genomic_DNA"/>
</dbReference>
<dbReference type="AlphaFoldDB" id="A0A2T5RKL5"/>
<evidence type="ECO:0000256" key="4">
    <source>
        <dbReference type="ARBA" id="ARBA00023004"/>
    </source>
</evidence>
<proteinExistence type="predicted"/>
<evidence type="ECO:0000259" key="5">
    <source>
        <dbReference type="Pfam" id="PF01814"/>
    </source>
</evidence>
<evidence type="ECO:0000313" key="7">
    <source>
        <dbReference type="Proteomes" id="UP000244089"/>
    </source>
</evidence>
<keyword evidence="2" id="KW-0963">Cytoplasm</keyword>
<accession>A0A2T5RKL5</accession>
<name>A0A2T5RKL5_9FIRM</name>
<comment type="subcellular location">
    <subcellularLocation>
        <location evidence="1">Cytoplasm</location>
    </subcellularLocation>
</comment>
<dbReference type="PANTHER" id="PTHR36438">
    <property type="entry name" value="IRON-SULFUR CLUSTER REPAIR PROTEIN YTFE"/>
    <property type="match status" value="1"/>
</dbReference>